<reference evidence="3" key="2">
    <citation type="submission" date="2025-08" db="UniProtKB">
        <authorList>
            <consortium name="RefSeq"/>
        </authorList>
    </citation>
    <scope>IDENTIFICATION</scope>
    <source>
        <tissue evidence="3">Young leaves</tissue>
    </source>
</reference>
<evidence type="ECO:0000313" key="3">
    <source>
        <dbReference type="RefSeq" id="XP_027337048.1"/>
    </source>
</evidence>
<protein>
    <submittedName>
        <fullName evidence="3">UPF0481 protein At3g47200-like</fullName>
    </submittedName>
</protein>
<accession>A0A8B8K211</accession>
<dbReference type="Proteomes" id="UP000694853">
    <property type="component" value="Unplaced"/>
</dbReference>
<organism evidence="2 3">
    <name type="scientific">Abrus precatorius</name>
    <name type="common">Indian licorice</name>
    <name type="synonym">Glycine abrus</name>
    <dbReference type="NCBI Taxonomy" id="3816"/>
    <lineage>
        <taxon>Eukaryota</taxon>
        <taxon>Viridiplantae</taxon>
        <taxon>Streptophyta</taxon>
        <taxon>Embryophyta</taxon>
        <taxon>Tracheophyta</taxon>
        <taxon>Spermatophyta</taxon>
        <taxon>Magnoliopsida</taxon>
        <taxon>eudicotyledons</taxon>
        <taxon>Gunneridae</taxon>
        <taxon>Pentapetalae</taxon>
        <taxon>rosids</taxon>
        <taxon>fabids</taxon>
        <taxon>Fabales</taxon>
        <taxon>Fabaceae</taxon>
        <taxon>Papilionoideae</taxon>
        <taxon>50 kb inversion clade</taxon>
        <taxon>NPAAA clade</taxon>
        <taxon>indigoferoid/millettioid clade</taxon>
        <taxon>Abreae</taxon>
        <taxon>Abrus</taxon>
    </lineage>
</organism>
<reference evidence="2" key="1">
    <citation type="journal article" date="2019" name="Toxins">
        <title>Detection of Abrin-Like and Prepropulchellin-Like Toxin Genes and Transcripts Using Whole Genome Sequencing and Full-Length Transcript Sequencing of Abrus precatorius.</title>
        <authorList>
            <person name="Hovde B.T."/>
            <person name="Daligault H.E."/>
            <person name="Hanschen E.R."/>
            <person name="Kunde Y.A."/>
            <person name="Johnson M.B."/>
            <person name="Starkenburg S.R."/>
            <person name="Johnson S.L."/>
        </authorList>
    </citation>
    <scope>NUCLEOTIDE SEQUENCE [LARGE SCALE GENOMIC DNA]</scope>
</reference>
<keyword evidence="2" id="KW-1185">Reference proteome</keyword>
<dbReference type="KEGG" id="aprc:113850684"/>
<dbReference type="InterPro" id="IPR004158">
    <property type="entry name" value="DUF247_pln"/>
</dbReference>
<dbReference type="AlphaFoldDB" id="A0A8B8K211"/>
<keyword evidence="1" id="KW-1133">Transmembrane helix</keyword>
<dbReference type="PANTHER" id="PTHR31170:SF20">
    <property type="entry name" value="DUF247 DOMAIN PROTEIN"/>
    <property type="match status" value="1"/>
</dbReference>
<evidence type="ECO:0000256" key="1">
    <source>
        <dbReference type="SAM" id="Phobius"/>
    </source>
</evidence>
<name>A0A8B8K211_ABRPR</name>
<dbReference type="PANTHER" id="PTHR31170">
    <property type="entry name" value="BNAC04G53230D PROTEIN"/>
    <property type="match status" value="1"/>
</dbReference>
<keyword evidence="1" id="KW-0812">Transmembrane</keyword>
<dbReference type="GeneID" id="113850684"/>
<gene>
    <name evidence="3" type="primary">LOC113850684</name>
</gene>
<feature type="transmembrane region" description="Helical" evidence="1">
    <location>
        <begin position="425"/>
        <end position="449"/>
    </location>
</feature>
<dbReference type="OrthoDB" id="1378449at2759"/>
<evidence type="ECO:0000313" key="2">
    <source>
        <dbReference type="Proteomes" id="UP000694853"/>
    </source>
</evidence>
<sequence length="455" mass="51470">MPQQDRSWMVPIEVMLGSLSHGEVQACSISIVPDEIRKAGENSFKPKVISVGPLHRGTTRDLQLMEEPKWSYMNKFLQRNENQVVGKTLQDYGDDILGLVKKISASYGGTVQSEPNELAKIMIVDGCFLLNLLIRLGDSITRNESSVDPEDPILENEEKVVSVLNDITMLENQVPFIVLKRLYKKVFKNSNDNEVANIVRKAFGYPEVNSSGGAHILHLMHLSTVQQNTQHINKRADKELKRCAARLIAAGVTIQPADDHGGCNNNLVNKFNFDINCTDSELKIPVLRVKKTTEVRWRNLIAWEQSKIWVSCQYTSYAFFFQGLICCKHDIEILLAKGVIVNDSGKSIGELWDLFLTISKGAERMNLRYEGICKDLNKYRGRKVRTVLQEKPIVTWHKCRRVSDNMVYYGKKSYRSLISDHIPTIWKLIGVLAAALLLVLTIMQTYYAAHSSGKG</sequence>
<keyword evidence="1" id="KW-0472">Membrane</keyword>
<proteinExistence type="predicted"/>
<dbReference type="RefSeq" id="XP_027337048.1">
    <property type="nucleotide sequence ID" value="XM_027481247.1"/>
</dbReference>
<dbReference type="Pfam" id="PF03140">
    <property type="entry name" value="DUF247"/>
    <property type="match status" value="1"/>
</dbReference>